<feature type="transmembrane region" description="Helical" evidence="2">
    <location>
        <begin position="36"/>
        <end position="57"/>
    </location>
</feature>
<feature type="compositionally biased region" description="Polar residues" evidence="1">
    <location>
        <begin position="7"/>
        <end position="17"/>
    </location>
</feature>
<proteinExistence type="predicted"/>
<evidence type="ECO:0000256" key="2">
    <source>
        <dbReference type="SAM" id="Phobius"/>
    </source>
</evidence>
<keyword evidence="2" id="KW-1133">Transmembrane helix</keyword>
<dbReference type="PANTHER" id="PTHR31485">
    <property type="entry name" value="PEPTIDYL SERINE ALPHA-GALACTOSYLTRANSFERASE"/>
    <property type="match status" value="1"/>
</dbReference>
<protein>
    <submittedName>
        <fullName evidence="3">Uncharacterized protein</fullName>
    </submittedName>
</protein>
<evidence type="ECO:0000313" key="4">
    <source>
        <dbReference type="Proteomes" id="UP001530400"/>
    </source>
</evidence>
<name>A0ABD3N0F9_9STRA</name>
<reference evidence="3 4" key="1">
    <citation type="submission" date="2024-10" db="EMBL/GenBank/DDBJ databases">
        <title>Updated reference genomes for cyclostephanoid diatoms.</title>
        <authorList>
            <person name="Roberts W.R."/>
            <person name="Alverson A.J."/>
        </authorList>
    </citation>
    <scope>NUCLEOTIDE SEQUENCE [LARGE SCALE GENOMIC DNA]</scope>
    <source>
        <strain evidence="3 4">AJA010-31</strain>
    </source>
</reference>
<gene>
    <name evidence="3" type="ORF">ACHAWO_011552</name>
</gene>
<evidence type="ECO:0000256" key="1">
    <source>
        <dbReference type="SAM" id="MobiDB-lite"/>
    </source>
</evidence>
<evidence type="ECO:0000313" key="3">
    <source>
        <dbReference type="EMBL" id="KAL3769606.1"/>
    </source>
</evidence>
<keyword evidence="2" id="KW-0812">Transmembrane</keyword>
<dbReference type="PANTHER" id="PTHR31485:SF7">
    <property type="entry name" value="PEPTIDYL SERINE ALPHA-GALACTOSYLTRANSFERASE"/>
    <property type="match status" value="1"/>
</dbReference>
<dbReference type="EMBL" id="JALLPJ020001329">
    <property type="protein sequence ID" value="KAL3769606.1"/>
    <property type="molecule type" value="Genomic_DNA"/>
</dbReference>
<feature type="region of interest" description="Disordered" evidence="1">
    <location>
        <begin position="70"/>
        <end position="96"/>
    </location>
</feature>
<feature type="region of interest" description="Disordered" evidence="1">
    <location>
        <begin position="1"/>
        <end position="29"/>
    </location>
</feature>
<dbReference type="AlphaFoldDB" id="A0ABD3N0F9"/>
<dbReference type="InterPro" id="IPR044845">
    <property type="entry name" value="HPAT/SRGT1-like"/>
</dbReference>
<organism evidence="3 4">
    <name type="scientific">Cyclotella atomus</name>
    <dbReference type="NCBI Taxonomy" id="382360"/>
    <lineage>
        <taxon>Eukaryota</taxon>
        <taxon>Sar</taxon>
        <taxon>Stramenopiles</taxon>
        <taxon>Ochrophyta</taxon>
        <taxon>Bacillariophyta</taxon>
        <taxon>Coscinodiscophyceae</taxon>
        <taxon>Thalassiosirophycidae</taxon>
        <taxon>Stephanodiscales</taxon>
        <taxon>Stephanodiscaceae</taxon>
        <taxon>Cyclotella</taxon>
    </lineage>
</organism>
<keyword evidence="2" id="KW-0472">Membrane</keyword>
<comment type="caution">
    <text evidence="3">The sequence shown here is derived from an EMBL/GenBank/DDBJ whole genome shotgun (WGS) entry which is preliminary data.</text>
</comment>
<accession>A0ABD3N0F9</accession>
<keyword evidence="4" id="KW-1185">Reference proteome</keyword>
<sequence>MRRRKQANPNITANGGASSSDTRRSKSESKFASKGLPSIPLIIGTWCTCFAILYFSIIRKSNNNEEADISNLSSLRPKPSNADASTPKLPTDTNLNSPTTHRPLHLVFSTDCSTYMHWQSYLFFFTAMRVNQPGIITRIASGCTEEQLVQEKEWHESHIQNVMSDRFRIHFTPDYSGEKDYKFFNKPFGFRHFLEHGEFMVDSNGEFDRPDDIVILCDPDFLLLRPITDDFSNENETLIHDTRKILLDHRSKGKRIVEHGNPFAQTWDGLGTTWLTYNIEEIAGEDSPARHGDESDTTLFYMVGPPYIGTGRDMLNIAVKWTEFAPAVLKENPLHHAEMYAYHMAAAHLELQHTLIDSLQISSAGLTGEGWQFFDNIPPKEICTFAANPDHSKYPLPSVIHYCYWQYAVDKYFFSKRKVPHDVFTCDAPLLVEPPDDVGSGAYQYLITEGKNPVKQLITAEKEKRNGFILCAITKAINEAMLYFKDHHCEGGGNREKTYDLWAARSFF</sequence>
<dbReference type="Proteomes" id="UP001530400">
    <property type="component" value="Unassembled WGS sequence"/>
</dbReference>